<dbReference type="AlphaFoldDB" id="A0A1M5A8Y9"/>
<organism evidence="2 3">
    <name type="scientific">Streptoalloteichus hindustanus</name>
    <dbReference type="NCBI Taxonomy" id="2017"/>
    <lineage>
        <taxon>Bacteria</taxon>
        <taxon>Bacillati</taxon>
        <taxon>Actinomycetota</taxon>
        <taxon>Actinomycetes</taxon>
        <taxon>Pseudonocardiales</taxon>
        <taxon>Pseudonocardiaceae</taxon>
        <taxon>Streptoalloteichus</taxon>
    </lineage>
</organism>
<keyword evidence="3" id="KW-1185">Reference proteome</keyword>
<dbReference type="STRING" id="2017.SAMN05444320_10314"/>
<proteinExistence type="predicted"/>
<protein>
    <recommendedName>
        <fullName evidence="1">DUF6879 domain-containing protein</fullName>
    </recommendedName>
</protein>
<accession>A0A1M5A8Y9</accession>
<evidence type="ECO:0000259" key="1">
    <source>
        <dbReference type="Pfam" id="PF21806"/>
    </source>
</evidence>
<name>A0A1M5A8Y9_STRHI</name>
<feature type="domain" description="DUF6879" evidence="1">
    <location>
        <begin position="8"/>
        <end position="168"/>
    </location>
</feature>
<dbReference type="OrthoDB" id="3821358at2"/>
<dbReference type="InterPro" id="IPR049244">
    <property type="entry name" value="DUF6879"/>
</dbReference>
<evidence type="ECO:0000313" key="3">
    <source>
        <dbReference type="Proteomes" id="UP000184501"/>
    </source>
</evidence>
<dbReference type="Proteomes" id="UP000184501">
    <property type="component" value="Unassembled WGS sequence"/>
</dbReference>
<evidence type="ECO:0000313" key="2">
    <source>
        <dbReference type="EMBL" id="SHF26587.1"/>
    </source>
</evidence>
<sequence length="175" mass="20149">MPADGVDLGDYLRNFVRSAFRLETRQVYTIASEAERVRRFLAGQPKDDESAQQWVGLVRSNISAGKTMTRAKIVRRPFTDYTRYLMEWGVPRNVRAGEDYRILDLTDREVDLPQQDFWLFDETTVLLLNFNPDGTPRNPELVESADIGQYLRWRDLALAEAVPFAEYNQGANGAR</sequence>
<reference evidence="2 3" key="1">
    <citation type="submission" date="2016-11" db="EMBL/GenBank/DDBJ databases">
        <authorList>
            <person name="Jaros S."/>
            <person name="Januszkiewicz K."/>
            <person name="Wedrychowicz H."/>
        </authorList>
    </citation>
    <scope>NUCLEOTIDE SEQUENCE [LARGE SCALE GENOMIC DNA]</scope>
    <source>
        <strain evidence="2 3">DSM 44523</strain>
    </source>
</reference>
<gene>
    <name evidence="2" type="ORF">SAMN05444320_10314</name>
</gene>
<dbReference type="Pfam" id="PF21806">
    <property type="entry name" value="DUF6879"/>
    <property type="match status" value="1"/>
</dbReference>
<dbReference type="EMBL" id="FQVN01000003">
    <property type="protein sequence ID" value="SHF26587.1"/>
    <property type="molecule type" value="Genomic_DNA"/>
</dbReference>